<dbReference type="GO" id="GO:0015074">
    <property type="term" value="P:DNA integration"/>
    <property type="evidence" value="ECO:0007669"/>
    <property type="project" value="UniProtKB-KW"/>
</dbReference>
<name>A0A1E5BF70_9VIBR</name>
<keyword evidence="2" id="KW-0229">DNA integration</keyword>
<dbReference type="Proteomes" id="UP000094741">
    <property type="component" value="Unassembled WGS sequence"/>
</dbReference>
<evidence type="ECO:0000259" key="5">
    <source>
        <dbReference type="PROSITE" id="PS51898"/>
    </source>
</evidence>
<evidence type="ECO:0000313" key="7">
    <source>
        <dbReference type="Proteomes" id="UP000094741"/>
    </source>
</evidence>
<dbReference type="PANTHER" id="PTHR30349:SF41">
    <property type="entry name" value="INTEGRASE_RECOMBINASE PROTEIN MJ0367-RELATED"/>
    <property type="match status" value="1"/>
</dbReference>
<proteinExistence type="inferred from homology"/>
<dbReference type="STRING" id="1187848.A1QO_07895"/>
<dbReference type="eggNOG" id="COG0582">
    <property type="taxonomic scope" value="Bacteria"/>
</dbReference>
<dbReference type="Gene3D" id="1.10.443.10">
    <property type="entry name" value="Intergrase catalytic core"/>
    <property type="match status" value="1"/>
</dbReference>
<dbReference type="PROSITE" id="PS51898">
    <property type="entry name" value="TYR_RECOMBINASE"/>
    <property type="match status" value="1"/>
</dbReference>
<sequence>MRYGNVNQQEHSKSSVNALKRTLGRAKSRKYREQKKLTLVELQQKFLETMPRKNITSKTVNDYIVSLRMQDELVNAQYVDEIDFECAQYIVAAIQHYPKNKTKDHDLQGFDGYDAIYRAAELGKDSISTSRALSIVQRLSTFMNYCVRMDHATTNVYRGQMSKRDVVLNPRLPFANEHLSAIFTMKDYRLHTYRHPYHYWIPLLLRYTGARLNELCALYSSNIKIIDGALCIMIDAQNEDQRVKNQNSTRCIPVHSELIRLGFVEFINSLNSERVFPELGLVSGYYSHYASKWFSNRRAKLHLGKGLDTYSFRHRFITEMRENDISFPTIMSLAGHLNSDEHPELKKWYSSPTNQVYSHFLTPLVTSPSIEAICSKHTQHIRPYNER</sequence>
<comment type="similarity">
    <text evidence="1">Belongs to the 'phage' integrase family.</text>
</comment>
<dbReference type="InterPro" id="IPR011010">
    <property type="entry name" value="DNA_brk_join_enz"/>
</dbReference>
<dbReference type="CDD" id="cd01184">
    <property type="entry name" value="INT_C_like_1"/>
    <property type="match status" value="1"/>
</dbReference>
<dbReference type="RefSeq" id="WP_017041483.1">
    <property type="nucleotide sequence ID" value="NZ_AJYQ02000091.1"/>
</dbReference>
<reference evidence="6 7" key="1">
    <citation type="journal article" date="2012" name="Science">
        <title>Ecological populations of bacteria act as socially cohesive units of antibiotic production and resistance.</title>
        <authorList>
            <person name="Cordero O.X."/>
            <person name="Wildschutte H."/>
            <person name="Kirkup B."/>
            <person name="Proehl S."/>
            <person name="Ngo L."/>
            <person name="Hussain F."/>
            <person name="Le Roux F."/>
            <person name="Mincer T."/>
            <person name="Polz M.F."/>
        </authorList>
    </citation>
    <scope>NUCLEOTIDE SEQUENCE [LARGE SCALE GENOMIC DNA]</scope>
    <source>
        <strain evidence="6 7">ZF-129</strain>
    </source>
</reference>
<feature type="domain" description="Tyr recombinase" evidence="5">
    <location>
        <begin position="167"/>
        <end position="371"/>
    </location>
</feature>
<keyword evidence="3" id="KW-0238">DNA-binding</keyword>
<dbReference type="InterPro" id="IPR013762">
    <property type="entry name" value="Integrase-like_cat_sf"/>
</dbReference>
<dbReference type="Pfam" id="PF00589">
    <property type="entry name" value="Phage_integrase"/>
    <property type="match status" value="1"/>
</dbReference>
<organism evidence="6 7">
    <name type="scientific">Vibrio genomosp. F10 str. ZF-129</name>
    <dbReference type="NCBI Taxonomy" id="1187848"/>
    <lineage>
        <taxon>Bacteria</taxon>
        <taxon>Pseudomonadati</taxon>
        <taxon>Pseudomonadota</taxon>
        <taxon>Gammaproteobacteria</taxon>
        <taxon>Vibrionales</taxon>
        <taxon>Vibrionaceae</taxon>
        <taxon>Vibrio</taxon>
    </lineage>
</organism>
<dbReference type="PANTHER" id="PTHR30349">
    <property type="entry name" value="PHAGE INTEGRASE-RELATED"/>
    <property type="match status" value="1"/>
</dbReference>
<dbReference type="GO" id="GO:0003677">
    <property type="term" value="F:DNA binding"/>
    <property type="evidence" value="ECO:0007669"/>
    <property type="project" value="UniProtKB-KW"/>
</dbReference>
<dbReference type="EMBL" id="AJYQ02000091">
    <property type="protein sequence ID" value="OEE34431.1"/>
    <property type="molecule type" value="Genomic_DNA"/>
</dbReference>
<dbReference type="OrthoDB" id="9784724at2"/>
<evidence type="ECO:0000256" key="1">
    <source>
        <dbReference type="ARBA" id="ARBA00008857"/>
    </source>
</evidence>
<dbReference type="SUPFAM" id="SSF56349">
    <property type="entry name" value="DNA breaking-rejoining enzymes"/>
    <property type="match status" value="1"/>
</dbReference>
<dbReference type="Gene3D" id="1.10.150.130">
    <property type="match status" value="1"/>
</dbReference>
<accession>A0A1E5BF70</accession>
<dbReference type="InterPro" id="IPR010998">
    <property type="entry name" value="Integrase_recombinase_N"/>
</dbReference>
<evidence type="ECO:0000313" key="6">
    <source>
        <dbReference type="EMBL" id="OEE34431.1"/>
    </source>
</evidence>
<evidence type="ECO:0000256" key="4">
    <source>
        <dbReference type="ARBA" id="ARBA00023172"/>
    </source>
</evidence>
<gene>
    <name evidence="6" type="ORF">A1QO_07895</name>
</gene>
<evidence type="ECO:0000256" key="3">
    <source>
        <dbReference type="ARBA" id="ARBA00023125"/>
    </source>
</evidence>
<evidence type="ECO:0000256" key="2">
    <source>
        <dbReference type="ARBA" id="ARBA00022908"/>
    </source>
</evidence>
<dbReference type="InterPro" id="IPR050090">
    <property type="entry name" value="Tyrosine_recombinase_XerCD"/>
</dbReference>
<dbReference type="InterPro" id="IPR002104">
    <property type="entry name" value="Integrase_catalytic"/>
</dbReference>
<dbReference type="AlphaFoldDB" id="A0A1E5BF70"/>
<protein>
    <recommendedName>
        <fullName evidence="5">Tyr recombinase domain-containing protein</fullName>
    </recommendedName>
</protein>
<dbReference type="GO" id="GO:0006310">
    <property type="term" value="P:DNA recombination"/>
    <property type="evidence" value="ECO:0007669"/>
    <property type="project" value="UniProtKB-KW"/>
</dbReference>
<comment type="caution">
    <text evidence="6">The sequence shown here is derived from an EMBL/GenBank/DDBJ whole genome shotgun (WGS) entry which is preliminary data.</text>
</comment>
<keyword evidence="4" id="KW-0233">DNA recombination</keyword>